<feature type="compositionally biased region" description="Polar residues" evidence="4">
    <location>
        <begin position="94"/>
        <end position="106"/>
    </location>
</feature>
<dbReference type="InterPro" id="IPR001356">
    <property type="entry name" value="HD"/>
</dbReference>
<feature type="region of interest" description="Disordered" evidence="4">
    <location>
        <begin position="93"/>
        <end position="140"/>
    </location>
</feature>
<dbReference type="CDD" id="cd00086">
    <property type="entry name" value="homeodomain"/>
    <property type="match status" value="1"/>
</dbReference>
<dbReference type="WBParaSite" id="PSU_v2.g9516.t1">
    <property type="protein sequence ID" value="PSU_v2.g9516.t1"/>
    <property type="gene ID" value="PSU_v2.g9516"/>
</dbReference>
<feature type="domain" description="Homeobox" evidence="5">
    <location>
        <begin position="151"/>
        <end position="208"/>
    </location>
</feature>
<dbReference type="GO" id="GO:0006338">
    <property type="term" value="P:chromatin remodeling"/>
    <property type="evidence" value="ECO:0007669"/>
    <property type="project" value="InterPro"/>
</dbReference>
<dbReference type="AlphaFoldDB" id="A0A914ZGV2"/>
<dbReference type="PANTHER" id="PTHR15116">
    <property type="entry name" value="DNA-BINDING PROTEIN SATB FAMILY MEMBER"/>
    <property type="match status" value="1"/>
</dbReference>
<feature type="DNA-binding region" description="Homeobox" evidence="2">
    <location>
        <begin position="153"/>
        <end position="209"/>
    </location>
</feature>
<dbReference type="GO" id="GO:0005634">
    <property type="term" value="C:nucleus"/>
    <property type="evidence" value="ECO:0007669"/>
    <property type="project" value="UniProtKB-SubCell"/>
</dbReference>
<evidence type="ECO:0000256" key="2">
    <source>
        <dbReference type="PROSITE-ProRule" id="PRU00108"/>
    </source>
</evidence>
<evidence type="ECO:0000259" key="5">
    <source>
        <dbReference type="PROSITE" id="PS50071"/>
    </source>
</evidence>
<dbReference type="GO" id="GO:0000981">
    <property type="term" value="F:DNA-binding transcription factor activity, RNA polymerase II-specific"/>
    <property type="evidence" value="ECO:0007669"/>
    <property type="project" value="TreeGrafter"/>
</dbReference>
<feature type="compositionally biased region" description="Polar residues" evidence="4">
    <location>
        <begin position="129"/>
        <end position="139"/>
    </location>
</feature>
<protein>
    <submittedName>
        <fullName evidence="7">Homeobox domain-containing protein</fullName>
    </submittedName>
</protein>
<dbReference type="InterPro" id="IPR039673">
    <property type="entry name" value="SATB1/SATB2"/>
</dbReference>
<reference evidence="7" key="1">
    <citation type="submission" date="2022-11" db="UniProtKB">
        <authorList>
            <consortium name="WormBaseParasite"/>
        </authorList>
    </citation>
    <scope>IDENTIFICATION</scope>
</reference>
<dbReference type="GO" id="GO:0000978">
    <property type="term" value="F:RNA polymerase II cis-regulatory region sequence-specific DNA binding"/>
    <property type="evidence" value="ECO:0007669"/>
    <property type="project" value="TreeGrafter"/>
</dbReference>
<dbReference type="PROSITE" id="PS50071">
    <property type="entry name" value="HOMEOBOX_2"/>
    <property type="match status" value="1"/>
</dbReference>
<dbReference type="Proteomes" id="UP000887577">
    <property type="component" value="Unplaced"/>
</dbReference>
<evidence type="ECO:0000313" key="6">
    <source>
        <dbReference type="Proteomes" id="UP000887577"/>
    </source>
</evidence>
<evidence type="ECO:0000256" key="4">
    <source>
        <dbReference type="SAM" id="MobiDB-lite"/>
    </source>
</evidence>
<evidence type="ECO:0000256" key="3">
    <source>
        <dbReference type="RuleBase" id="RU000682"/>
    </source>
</evidence>
<dbReference type="SMART" id="SM00389">
    <property type="entry name" value="HOX"/>
    <property type="match status" value="1"/>
</dbReference>
<name>A0A914ZGV2_9BILA</name>
<feature type="compositionally biased region" description="Low complexity" evidence="4">
    <location>
        <begin position="112"/>
        <end position="125"/>
    </location>
</feature>
<keyword evidence="6" id="KW-1185">Reference proteome</keyword>
<dbReference type="Pfam" id="PF00046">
    <property type="entry name" value="Homeodomain"/>
    <property type="match status" value="1"/>
</dbReference>
<keyword evidence="2 3" id="KW-0371">Homeobox</keyword>
<dbReference type="PANTHER" id="PTHR15116:SF16">
    <property type="entry name" value="DEFECTIVE PROVENTRICULUS, ISOFORM A"/>
    <property type="match status" value="1"/>
</dbReference>
<evidence type="ECO:0000256" key="1">
    <source>
        <dbReference type="ARBA" id="ARBA00004123"/>
    </source>
</evidence>
<accession>A0A914ZGV2</accession>
<dbReference type="SUPFAM" id="SSF46689">
    <property type="entry name" value="Homeodomain-like"/>
    <property type="match status" value="1"/>
</dbReference>
<comment type="subcellular location">
    <subcellularLocation>
        <location evidence="1 2 3">Nucleus</location>
    </subcellularLocation>
</comment>
<evidence type="ECO:0000313" key="7">
    <source>
        <dbReference type="WBParaSite" id="PSU_v2.g9516.t1"/>
    </source>
</evidence>
<keyword evidence="2 3" id="KW-0539">Nucleus</keyword>
<dbReference type="InterPro" id="IPR009057">
    <property type="entry name" value="Homeodomain-like_sf"/>
</dbReference>
<keyword evidence="2 3" id="KW-0238">DNA-binding</keyword>
<dbReference type="FunFam" id="1.10.10.60:FF:000169">
    <property type="entry name" value="DNA-binding protein SATB1"/>
    <property type="match status" value="1"/>
</dbReference>
<sequence>MASSPDQLLFDIAATLNGVTATTTPHAPISPKRASSPQQSAASINALNSMLPNFANLPLTAANQISQFASMFSNSLSNGNTFAQLSKDLINPVTPASSRESTTNSHSRNESKSTPSSNNNQNNSENQREGSATSNTPNVARSRLMFDPLSELPILERWFEENPHPGWMQIEQYTDALNGLAYRQNYPPISTHNVKIWFKNRRAKCKRLLTNDANKIGLNQFLQGQLGIKDESLL</sequence>
<organism evidence="6 7">
    <name type="scientific">Panagrolaimus superbus</name>
    <dbReference type="NCBI Taxonomy" id="310955"/>
    <lineage>
        <taxon>Eukaryota</taxon>
        <taxon>Metazoa</taxon>
        <taxon>Ecdysozoa</taxon>
        <taxon>Nematoda</taxon>
        <taxon>Chromadorea</taxon>
        <taxon>Rhabditida</taxon>
        <taxon>Tylenchina</taxon>
        <taxon>Panagrolaimomorpha</taxon>
        <taxon>Panagrolaimoidea</taxon>
        <taxon>Panagrolaimidae</taxon>
        <taxon>Panagrolaimus</taxon>
    </lineage>
</organism>
<dbReference type="Gene3D" id="1.10.10.60">
    <property type="entry name" value="Homeodomain-like"/>
    <property type="match status" value="1"/>
</dbReference>
<proteinExistence type="predicted"/>